<gene>
    <name evidence="1" type="ORF">LRX75_11655</name>
</gene>
<accession>A0A9X1T0Q1</accession>
<evidence type="ECO:0000313" key="1">
    <source>
        <dbReference type="EMBL" id="MCD7109692.1"/>
    </source>
</evidence>
<sequence>MKRILYGFAAGVIAAVTAVSSFNIAVMVVDREAPISYQDAHAVTPTVKRGGTIEVEYKVVRTRICPVVAKRWLYDAAGQRHSVPQYTVGADLTAGRETYRRSITIPSSAALGPARYEVVLDYTCNPLQKLVGPTTVVSPPVEFEIVG</sequence>
<evidence type="ECO:0000313" key="2">
    <source>
        <dbReference type="Proteomes" id="UP001139089"/>
    </source>
</evidence>
<dbReference type="EMBL" id="JAJOZR010000007">
    <property type="protein sequence ID" value="MCD7109692.1"/>
    <property type="molecule type" value="Genomic_DNA"/>
</dbReference>
<organism evidence="1 2">
    <name type="scientific">Rhizobium quercicola</name>
    <dbReference type="NCBI Taxonomy" id="2901226"/>
    <lineage>
        <taxon>Bacteria</taxon>
        <taxon>Pseudomonadati</taxon>
        <taxon>Pseudomonadota</taxon>
        <taxon>Alphaproteobacteria</taxon>
        <taxon>Hyphomicrobiales</taxon>
        <taxon>Rhizobiaceae</taxon>
        <taxon>Rhizobium/Agrobacterium group</taxon>
        <taxon>Rhizobium</taxon>
    </lineage>
</organism>
<comment type="caution">
    <text evidence="1">The sequence shown here is derived from an EMBL/GenBank/DDBJ whole genome shotgun (WGS) entry which is preliminary data.</text>
</comment>
<protein>
    <submittedName>
        <fullName evidence="1">Uncharacterized protein</fullName>
    </submittedName>
</protein>
<dbReference type="RefSeq" id="WP_231814546.1">
    <property type="nucleotide sequence ID" value="NZ_JAJOZR010000007.1"/>
</dbReference>
<proteinExistence type="predicted"/>
<reference evidence="1" key="1">
    <citation type="submission" date="2021-12" db="EMBL/GenBank/DDBJ databases">
        <authorList>
            <person name="Li Y."/>
        </authorList>
    </citation>
    <scope>NUCLEOTIDE SEQUENCE</scope>
    <source>
        <strain evidence="1">DKSPLA3</strain>
    </source>
</reference>
<name>A0A9X1T0Q1_9HYPH</name>
<dbReference type="AlphaFoldDB" id="A0A9X1T0Q1"/>
<keyword evidence="2" id="KW-1185">Reference proteome</keyword>
<dbReference type="Proteomes" id="UP001139089">
    <property type="component" value="Unassembled WGS sequence"/>
</dbReference>